<keyword evidence="1" id="KW-0732">Signal</keyword>
<dbReference type="EMBL" id="GBRH01219413">
    <property type="protein sequence ID" value="JAD78482.1"/>
    <property type="molecule type" value="Transcribed_RNA"/>
</dbReference>
<reference evidence="2" key="2">
    <citation type="journal article" date="2015" name="Data Brief">
        <title>Shoot transcriptome of the giant reed, Arundo donax.</title>
        <authorList>
            <person name="Barrero R.A."/>
            <person name="Guerrero F.D."/>
            <person name="Moolhuijzen P."/>
            <person name="Goolsby J.A."/>
            <person name="Tidwell J."/>
            <person name="Bellgard S.E."/>
            <person name="Bellgard M.I."/>
        </authorList>
    </citation>
    <scope>NUCLEOTIDE SEQUENCE</scope>
    <source>
        <tissue evidence="2">Shoot tissue taken approximately 20 cm above the soil surface</tissue>
    </source>
</reference>
<evidence type="ECO:0000256" key="1">
    <source>
        <dbReference type="SAM" id="SignalP"/>
    </source>
</evidence>
<protein>
    <submittedName>
        <fullName evidence="2">Uncharacterized protein</fullName>
    </submittedName>
</protein>
<evidence type="ECO:0000313" key="2">
    <source>
        <dbReference type="EMBL" id="JAD78482.1"/>
    </source>
</evidence>
<reference evidence="2" key="1">
    <citation type="submission" date="2014-09" db="EMBL/GenBank/DDBJ databases">
        <authorList>
            <person name="Magalhaes I.L.F."/>
            <person name="Oliveira U."/>
            <person name="Santos F.R."/>
            <person name="Vidigal T.H.D.A."/>
            <person name="Brescovit A.D."/>
            <person name="Santos A.J."/>
        </authorList>
    </citation>
    <scope>NUCLEOTIDE SEQUENCE</scope>
    <source>
        <tissue evidence="2">Shoot tissue taken approximately 20 cm above the soil surface</tissue>
    </source>
</reference>
<name>A0A0A9D416_ARUDO</name>
<feature type="chain" id="PRO_5002043469" evidence="1">
    <location>
        <begin position="21"/>
        <end position="66"/>
    </location>
</feature>
<accession>A0A0A9D416</accession>
<proteinExistence type="predicted"/>
<dbReference type="AlphaFoldDB" id="A0A0A9D416"/>
<feature type="signal peptide" evidence="1">
    <location>
        <begin position="1"/>
        <end position="20"/>
    </location>
</feature>
<sequence length="66" mass="7641">MCHSIGIVYFNHLLLYLKLANWPDPFCVDFFSPWPTSIPLLDCPVQFFEGIISCAHSTFVLPFFLM</sequence>
<organism evidence="2">
    <name type="scientific">Arundo donax</name>
    <name type="common">Giant reed</name>
    <name type="synonym">Donax arundinaceus</name>
    <dbReference type="NCBI Taxonomy" id="35708"/>
    <lineage>
        <taxon>Eukaryota</taxon>
        <taxon>Viridiplantae</taxon>
        <taxon>Streptophyta</taxon>
        <taxon>Embryophyta</taxon>
        <taxon>Tracheophyta</taxon>
        <taxon>Spermatophyta</taxon>
        <taxon>Magnoliopsida</taxon>
        <taxon>Liliopsida</taxon>
        <taxon>Poales</taxon>
        <taxon>Poaceae</taxon>
        <taxon>PACMAD clade</taxon>
        <taxon>Arundinoideae</taxon>
        <taxon>Arundineae</taxon>
        <taxon>Arundo</taxon>
    </lineage>
</organism>